<evidence type="ECO:0000256" key="5">
    <source>
        <dbReference type="ARBA" id="ARBA00022496"/>
    </source>
</evidence>
<reference evidence="19 20" key="1">
    <citation type="submission" date="2019-07" db="EMBL/GenBank/DDBJ databases">
        <title>Hymenobacter sp. straun FUR1 Genome sequencing and assembly.</title>
        <authorList>
            <person name="Chhetri G."/>
        </authorList>
    </citation>
    <scope>NUCLEOTIDE SEQUENCE [LARGE SCALE GENOMIC DNA]</scope>
    <source>
        <strain evidence="19 20">Fur1</strain>
    </source>
</reference>
<feature type="domain" description="TonB-dependent receptor-like beta-barrel" evidence="17">
    <location>
        <begin position="325"/>
        <end position="825"/>
    </location>
</feature>
<evidence type="ECO:0000256" key="10">
    <source>
        <dbReference type="ARBA" id="ARBA00023077"/>
    </source>
</evidence>
<dbReference type="InterPro" id="IPR000531">
    <property type="entry name" value="Beta-barrel_TonB"/>
</dbReference>
<dbReference type="InterPro" id="IPR036942">
    <property type="entry name" value="Beta-barrel_TonB_sf"/>
</dbReference>
<keyword evidence="10 15" id="KW-0798">TonB box</keyword>
<dbReference type="InterPro" id="IPR012910">
    <property type="entry name" value="Plug_dom"/>
</dbReference>
<dbReference type="Gene3D" id="2.170.130.10">
    <property type="entry name" value="TonB-dependent receptor, plug domain"/>
    <property type="match status" value="1"/>
</dbReference>
<evidence type="ECO:0000256" key="9">
    <source>
        <dbReference type="ARBA" id="ARBA00023065"/>
    </source>
</evidence>
<dbReference type="InterPro" id="IPR008969">
    <property type="entry name" value="CarboxyPept-like_regulatory"/>
</dbReference>
<name>A0A558C337_9BACT</name>
<evidence type="ECO:0000313" key="20">
    <source>
        <dbReference type="Proteomes" id="UP000317624"/>
    </source>
</evidence>
<keyword evidence="9" id="KW-0406">Ion transport</keyword>
<feature type="signal peptide" evidence="16">
    <location>
        <begin position="1"/>
        <end position="27"/>
    </location>
</feature>
<keyword evidence="4 14" id="KW-1134">Transmembrane beta strand</keyword>
<dbReference type="Pfam" id="PF13715">
    <property type="entry name" value="CarbopepD_reg_2"/>
    <property type="match status" value="1"/>
</dbReference>
<evidence type="ECO:0000259" key="18">
    <source>
        <dbReference type="Pfam" id="PF07715"/>
    </source>
</evidence>
<accession>A0A558C337</accession>
<dbReference type="GO" id="GO:0015891">
    <property type="term" value="P:siderophore transport"/>
    <property type="evidence" value="ECO:0007669"/>
    <property type="project" value="InterPro"/>
</dbReference>
<evidence type="ECO:0000256" key="15">
    <source>
        <dbReference type="RuleBase" id="RU003357"/>
    </source>
</evidence>
<dbReference type="Pfam" id="PF07715">
    <property type="entry name" value="Plug"/>
    <property type="match status" value="1"/>
</dbReference>
<dbReference type="GO" id="GO:0009279">
    <property type="term" value="C:cell outer membrane"/>
    <property type="evidence" value="ECO:0007669"/>
    <property type="project" value="UniProtKB-SubCell"/>
</dbReference>
<dbReference type="Gene3D" id="2.40.170.20">
    <property type="entry name" value="TonB-dependent receptor, beta-barrel domain"/>
    <property type="match status" value="1"/>
</dbReference>
<evidence type="ECO:0000259" key="17">
    <source>
        <dbReference type="Pfam" id="PF00593"/>
    </source>
</evidence>
<dbReference type="GO" id="GO:0015344">
    <property type="term" value="F:siderophore uptake transmembrane transporter activity"/>
    <property type="evidence" value="ECO:0007669"/>
    <property type="project" value="TreeGrafter"/>
</dbReference>
<gene>
    <name evidence="19" type="ORF">FNT36_03685</name>
</gene>
<feature type="chain" id="PRO_5022238229" evidence="16">
    <location>
        <begin position="28"/>
        <end position="855"/>
    </location>
</feature>
<proteinExistence type="inferred from homology"/>
<dbReference type="Pfam" id="PF00593">
    <property type="entry name" value="TonB_dep_Rec_b-barrel"/>
    <property type="match status" value="1"/>
</dbReference>
<dbReference type="SUPFAM" id="SSF56935">
    <property type="entry name" value="Porins"/>
    <property type="match status" value="1"/>
</dbReference>
<keyword evidence="3 14" id="KW-0813">Transport</keyword>
<keyword evidence="13 14" id="KW-0998">Cell outer membrane</keyword>
<dbReference type="InterPro" id="IPR010105">
    <property type="entry name" value="TonB_sidphr_rcpt"/>
</dbReference>
<keyword evidence="5" id="KW-0410">Iron transport</keyword>
<comment type="similarity">
    <text evidence="2 14 15">Belongs to the TonB-dependent receptor family.</text>
</comment>
<comment type="caution">
    <text evidence="19">The sequence shown here is derived from an EMBL/GenBank/DDBJ whole genome shotgun (WGS) entry which is preliminary data.</text>
</comment>
<dbReference type="NCBIfam" id="TIGR01783">
    <property type="entry name" value="TonB-siderophor"/>
    <property type="match status" value="1"/>
</dbReference>
<dbReference type="EMBL" id="VMRJ01000001">
    <property type="protein sequence ID" value="TVT43205.1"/>
    <property type="molecule type" value="Genomic_DNA"/>
</dbReference>
<dbReference type="GO" id="GO:0038023">
    <property type="term" value="F:signaling receptor activity"/>
    <property type="evidence" value="ECO:0007669"/>
    <property type="project" value="InterPro"/>
</dbReference>
<evidence type="ECO:0000256" key="1">
    <source>
        <dbReference type="ARBA" id="ARBA00004571"/>
    </source>
</evidence>
<evidence type="ECO:0000256" key="8">
    <source>
        <dbReference type="ARBA" id="ARBA00023004"/>
    </source>
</evidence>
<dbReference type="InterPro" id="IPR037066">
    <property type="entry name" value="Plug_dom_sf"/>
</dbReference>
<dbReference type="PROSITE" id="PS52016">
    <property type="entry name" value="TONB_DEPENDENT_REC_3"/>
    <property type="match status" value="1"/>
</dbReference>
<keyword evidence="8" id="KW-0408">Iron</keyword>
<dbReference type="InterPro" id="IPR039426">
    <property type="entry name" value="TonB-dep_rcpt-like"/>
</dbReference>
<sequence length="855" mass="92768">MILNKTMRQHLLPFLLSSSLFPAVAFAQTPATPPRPHHAHRGRLGTLTGHVVLADGQPADHVSVMVKGTPHGTTPDAAGNFSLEAPTGWQIITVTGLGYSAQEVSVEVLEGQATAVPTLTLVRGHRQLDEVNVLGNKTLNQRPTAVGKMPVAPLDLPQSAITVGQQVLEEQQVLRISDAVVNTPGLYVMGNTGGTQEELASRGFAYTSNNTFKNGVRYNNAIFPEASSLERLEVLKGSAAILYGNVAAGGVLNLVTKKPRFERGGSVGLRLGSFGFVKPTFDVYGAVGTSDKVAFRLNGTYERGDSYRDQVTGNRFYVNPSLLFRLTPKTDLVLEGDFLRDRRTPDFGIGAINYEIIDSRSRFLNVPGALNSTQQISTTATLTSHLSDSWSIRAIGGFQRYENELKSGARPTNVISTPGATYGNWTRTLQRSETYQNYFLAEVDLTGQFRTGAIGHTLLVGADADQYQGSTLAYTNPASSTSATTAVSAYDVINILDQSRVLTQPTSRLSGFEALVNNSLTKDNTRRAGFYAQDLVSLGEKVKVLAGLRWSYQETPSDVYYYSNPATLTAKTAGTYVENRRYDNAFSPRLGVVYQPVKNSAVFASYSNSFTPNSGIDVTGAALAPSVIDQYEVGIKNDLFKGALSANVTLYRIVNSNQTQTVLQYLSGTNTPNPNYNAAYPNAQEMAGQVTSKGVEVDVQSKPYLGWSVLAGYSYNNTAYTNSNVYENGSRLRYNPAHTANASVFYNFNSAFDGGFLHGLSLGATGYYVGDRLAGRNPRLVNPTTGAPNYTDAFKIIALPNYFLFDANIAYTYQRFTLRAKAANLLGKLSYNVHDDNSVNPIAPRTYAATLSFRL</sequence>
<dbReference type="Proteomes" id="UP000317624">
    <property type="component" value="Unassembled WGS sequence"/>
</dbReference>
<evidence type="ECO:0000256" key="2">
    <source>
        <dbReference type="ARBA" id="ARBA00009810"/>
    </source>
</evidence>
<evidence type="ECO:0000256" key="4">
    <source>
        <dbReference type="ARBA" id="ARBA00022452"/>
    </source>
</evidence>
<dbReference type="Gene3D" id="2.60.40.1120">
    <property type="entry name" value="Carboxypeptidase-like, regulatory domain"/>
    <property type="match status" value="1"/>
</dbReference>
<dbReference type="SUPFAM" id="SSF49464">
    <property type="entry name" value="Carboxypeptidase regulatory domain-like"/>
    <property type="match status" value="1"/>
</dbReference>
<evidence type="ECO:0000256" key="13">
    <source>
        <dbReference type="ARBA" id="ARBA00023237"/>
    </source>
</evidence>
<evidence type="ECO:0000256" key="7">
    <source>
        <dbReference type="ARBA" id="ARBA00022729"/>
    </source>
</evidence>
<feature type="domain" description="TonB-dependent receptor plug" evidence="18">
    <location>
        <begin position="154"/>
        <end position="251"/>
    </location>
</feature>
<organism evidence="19 20">
    <name type="scientific">Hymenobacter setariae</name>
    <dbReference type="NCBI Taxonomy" id="2594794"/>
    <lineage>
        <taxon>Bacteria</taxon>
        <taxon>Pseudomonadati</taxon>
        <taxon>Bacteroidota</taxon>
        <taxon>Cytophagia</taxon>
        <taxon>Cytophagales</taxon>
        <taxon>Hymenobacteraceae</taxon>
        <taxon>Hymenobacter</taxon>
    </lineage>
</organism>
<evidence type="ECO:0000313" key="19">
    <source>
        <dbReference type="EMBL" id="TVT43205.1"/>
    </source>
</evidence>
<evidence type="ECO:0000256" key="16">
    <source>
        <dbReference type="SAM" id="SignalP"/>
    </source>
</evidence>
<keyword evidence="11 14" id="KW-0472">Membrane</keyword>
<dbReference type="CDD" id="cd01347">
    <property type="entry name" value="ligand_gated_channel"/>
    <property type="match status" value="1"/>
</dbReference>
<dbReference type="PANTHER" id="PTHR32552">
    <property type="entry name" value="FERRICHROME IRON RECEPTOR-RELATED"/>
    <property type="match status" value="1"/>
</dbReference>
<evidence type="ECO:0000256" key="3">
    <source>
        <dbReference type="ARBA" id="ARBA00022448"/>
    </source>
</evidence>
<keyword evidence="12 19" id="KW-0675">Receptor</keyword>
<dbReference type="AlphaFoldDB" id="A0A558C337"/>
<comment type="subcellular location">
    <subcellularLocation>
        <location evidence="1 14">Cell outer membrane</location>
        <topology evidence="1 14">Multi-pass membrane protein</topology>
    </subcellularLocation>
</comment>
<evidence type="ECO:0000256" key="14">
    <source>
        <dbReference type="PROSITE-ProRule" id="PRU01360"/>
    </source>
</evidence>
<evidence type="ECO:0000256" key="12">
    <source>
        <dbReference type="ARBA" id="ARBA00023170"/>
    </source>
</evidence>
<dbReference type="OrthoDB" id="9760333at2"/>
<evidence type="ECO:0000256" key="11">
    <source>
        <dbReference type="ARBA" id="ARBA00023136"/>
    </source>
</evidence>
<dbReference type="PANTHER" id="PTHR32552:SF68">
    <property type="entry name" value="FERRICHROME OUTER MEMBRANE TRANSPORTER_PHAGE RECEPTOR"/>
    <property type="match status" value="1"/>
</dbReference>
<evidence type="ECO:0000256" key="6">
    <source>
        <dbReference type="ARBA" id="ARBA00022692"/>
    </source>
</evidence>
<keyword evidence="20" id="KW-1185">Reference proteome</keyword>
<protein>
    <submittedName>
        <fullName evidence="19">TonB-dependent receptor</fullName>
    </submittedName>
</protein>
<keyword evidence="6 14" id="KW-0812">Transmembrane</keyword>
<keyword evidence="7 16" id="KW-0732">Signal</keyword>